<accession>A0ABV7UA69</accession>
<reference evidence="3" key="1">
    <citation type="journal article" date="2019" name="Int. J. Syst. Evol. Microbiol.">
        <title>The Global Catalogue of Microorganisms (GCM) 10K type strain sequencing project: providing services to taxonomists for standard genome sequencing and annotation.</title>
        <authorList>
            <consortium name="The Broad Institute Genomics Platform"/>
            <consortium name="The Broad Institute Genome Sequencing Center for Infectious Disease"/>
            <person name="Wu L."/>
            <person name="Ma J."/>
        </authorList>
    </citation>
    <scope>NUCLEOTIDE SEQUENCE [LARGE SCALE GENOMIC DNA]</scope>
    <source>
        <strain evidence="3">KCTC 42473</strain>
    </source>
</reference>
<proteinExistence type="predicted"/>
<dbReference type="Pfam" id="PF13175">
    <property type="entry name" value="AAA_15"/>
    <property type="match status" value="1"/>
</dbReference>
<evidence type="ECO:0000313" key="3">
    <source>
        <dbReference type="Proteomes" id="UP001595539"/>
    </source>
</evidence>
<dbReference type="Proteomes" id="UP001595539">
    <property type="component" value="Unassembled WGS sequence"/>
</dbReference>
<evidence type="ECO:0000313" key="2">
    <source>
        <dbReference type="EMBL" id="MFC3631890.1"/>
    </source>
</evidence>
<sequence>MKITYVKIENWRSIKSVEFAPSDITVLVGSNNAGKTNILSAINFLLGERWPSRSASRSG</sequence>
<protein>
    <submittedName>
        <fullName evidence="2">AAA family ATPase</fullName>
    </submittedName>
</protein>
<keyword evidence="3" id="KW-1185">Reference proteome</keyword>
<dbReference type="PANTHER" id="PTHR32182:SF22">
    <property type="entry name" value="ATP-DEPENDENT ENDONUCLEASE, OLD FAMILY-RELATED"/>
    <property type="match status" value="1"/>
</dbReference>
<comment type="caution">
    <text evidence="2">The sequence shown here is derived from an EMBL/GenBank/DDBJ whole genome shotgun (WGS) entry which is preliminary data.</text>
</comment>
<evidence type="ECO:0000259" key="1">
    <source>
        <dbReference type="Pfam" id="PF13175"/>
    </source>
</evidence>
<dbReference type="InterPro" id="IPR041685">
    <property type="entry name" value="AAA_GajA/Old/RecF-like"/>
</dbReference>
<dbReference type="PANTHER" id="PTHR32182">
    <property type="entry name" value="DNA REPLICATION AND REPAIR PROTEIN RECF"/>
    <property type="match status" value="1"/>
</dbReference>
<feature type="domain" description="Endonuclease GajA/Old nuclease/RecF-like AAA" evidence="1">
    <location>
        <begin position="1"/>
        <end position="48"/>
    </location>
</feature>
<gene>
    <name evidence="2" type="ORF">ACFOM8_20935</name>
</gene>
<dbReference type="EMBL" id="JBHRXY010000050">
    <property type="protein sequence ID" value="MFC3631890.1"/>
    <property type="molecule type" value="Genomic_DNA"/>
</dbReference>
<dbReference type="RefSeq" id="WP_377764305.1">
    <property type="nucleotide sequence ID" value="NZ_JBHRXY010000050.1"/>
</dbReference>
<dbReference type="InterPro" id="IPR027417">
    <property type="entry name" value="P-loop_NTPase"/>
</dbReference>
<dbReference type="SUPFAM" id="SSF52540">
    <property type="entry name" value="P-loop containing nucleoside triphosphate hydrolases"/>
    <property type="match status" value="1"/>
</dbReference>
<name>A0ABV7UA69_9RHOB</name>
<organism evidence="2 3">
    <name type="scientific">Paracoccus angustae</name>
    <dbReference type="NCBI Taxonomy" id="1671480"/>
    <lineage>
        <taxon>Bacteria</taxon>
        <taxon>Pseudomonadati</taxon>
        <taxon>Pseudomonadota</taxon>
        <taxon>Alphaproteobacteria</taxon>
        <taxon>Rhodobacterales</taxon>
        <taxon>Paracoccaceae</taxon>
        <taxon>Paracoccus</taxon>
    </lineage>
</organism>
<dbReference type="Gene3D" id="3.40.50.300">
    <property type="entry name" value="P-loop containing nucleotide triphosphate hydrolases"/>
    <property type="match status" value="1"/>
</dbReference>